<gene>
    <name evidence="2" type="ORF">MiSe_55230</name>
</gene>
<evidence type="ECO:0000259" key="1">
    <source>
        <dbReference type="PROSITE" id="PS51186"/>
    </source>
</evidence>
<dbReference type="AlphaFoldDB" id="A0AAV3XCT8"/>
<dbReference type="RefSeq" id="WP_226586774.1">
    <property type="nucleotide sequence ID" value="NZ_BLAY01000098.1"/>
</dbReference>
<reference evidence="2" key="1">
    <citation type="submission" date="2019-10" db="EMBL/GenBank/DDBJ databases">
        <title>Draft genome sequece of Microseira wollei NIES-4236.</title>
        <authorList>
            <person name="Yamaguchi H."/>
            <person name="Suzuki S."/>
            <person name="Kawachi M."/>
        </authorList>
    </citation>
    <scope>NUCLEOTIDE SEQUENCE</scope>
    <source>
        <strain evidence="2">NIES-4236</strain>
    </source>
</reference>
<protein>
    <submittedName>
        <fullName evidence="2">Acetyltransferase</fullName>
    </submittedName>
</protein>
<dbReference type="PANTHER" id="PTHR43792">
    <property type="entry name" value="GNAT FAMILY, PUTATIVE (AFU_ORTHOLOGUE AFUA_3G00765)-RELATED-RELATED"/>
    <property type="match status" value="1"/>
</dbReference>
<name>A0AAV3XCT8_9CYAN</name>
<dbReference type="PROSITE" id="PS51186">
    <property type="entry name" value="GNAT"/>
    <property type="match status" value="1"/>
</dbReference>
<sequence>MSPMIWQTDRLILRAFQDIDLQPFVAYRSDPEIAKFQYWDIPFTEEKAAKFIEEMKHIQPGIPGEWYQIAIELKTMHQLIGDCAFCILAEDSQQAEIGFTLARQYQGKGYGNEAVTRLLDYLFAELNLHRVRAICHVDNLAAAKLLERVGMRREAEFIENILFKGKWASEYWYGILQREWTKETGFL</sequence>
<dbReference type="SUPFAM" id="SSF55729">
    <property type="entry name" value="Acyl-CoA N-acyltransferases (Nat)"/>
    <property type="match status" value="1"/>
</dbReference>
<evidence type="ECO:0000313" key="3">
    <source>
        <dbReference type="Proteomes" id="UP001050975"/>
    </source>
</evidence>
<dbReference type="PANTHER" id="PTHR43792:SF1">
    <property type="entry name" value="N-ACETYLTRANSFERASE DOMAIN-CONTAINING PROTEIN"/>
    <property type="match status" value="1"/>
</dbReference>
<dbReference type="InterPro" id="IPR051531">
    <property type="entry name" value="N-acetyltransferase"/>
</dbReference>
<dbReference type="Gene3D" id="3.40.630.30">
    <property type="match status" value="1"/>
</dbReference>
<dbReference type="Proteomes" id="UP001050975">
    <property type="component" value="Unassembled WGS sequence"/>
</dbReference>
<evidence type="ECO:0000313" key="2">
    <source>
        <dbReference type="EMBL" id="GET40712.1"/>
    </source>
</evidence>
<dbReference type="EMBL" id="BLAY01000098">
    <property type="protein sequence ID" value="GET40712.1"/>
    <property type="molecule type" value="Genomic_DNA"/>
</dbReference>
<proteinExistence type="predicted"/>
<comment type="caution">
    <text evidence="2">The sequence shown here is derived from an EMBL/GenBank/DDBJ whole genome shotgun (WGS) entry which is preliminary data.</text>
</comment>
<dbReference type="Pfam" id="PF13302">
    <property type="entry name" value="Acetyltransf_3"/>
    <property type="match status" value="1"/>
</dbReference>
<dbReference type="GO" id="GO:0016747">
    <property type="term" value="F:acyltransferase activity, transferring groups other than amino-acyl groups"/>
    <property type="evidence" value="ECO:0007669"/>
    <property type="project" value="InterPro"/>
</dbReference>
<accession>A0AAV3XCT8</accession>
<feature type="domain" description="N-acetyltransferase" evidence="1">
    <location>
        <begin position="11"/>
        <end position="178"/>
    </location>
</feature>
<organism evidence="2 3">
    <name type="scientific">Microseira wollei NIES-4236</name>
    <dbReference type="NCBI Taxonomy" id="2530354"/>
    <lineage>
        <taxon>Bacteria</taxon>
        <taxon>Bacillati</taxon>
        <taxon>Cyanobacteriota</taxon>
        <taxon>Cyanophyceae</taxon>
        <taxon>Oscillatoriophycideae</taxon>
        <taxon>Aerosakkonematales</taxon>
        <taxon>Aerosakkonemataceae</taxon>
        <taxon>Microseira</taxon>
    </lineage>
</organism>
<keyword evidence="3" id="KW-1185">Reference proteome</keyword>
<dbReference type="InterPro" id="IPR000182">
    <property type="entry name" value="GNAT_dom"/>
</dbReference>
<dbReference type="InterPro" id="IPR016181">
    <property type="entry name" value="Acyl_CoA_acyltransferase"/>
</dbReference>